<evidence type="ECO:0000313" key="5">
    <source>
        <dbReference type="Proteomes" id="UP000011885"/>
    </source>
</evidence>
<organism evidence="4 5">
    <name type="scientific">Rhodopirellula sallentina SM41</name>
    <dbReference type="NCBI Taxonomy" id="1263870"/>
    <lineage>
        <taxon>Bacteria</taxon>
        <taxon>Pseudomonadati</taxon>
        <taxon>Planctomycetota</taxon>
        <taxon>Planctomycetia</taxon>
        <taxon>Pirellulales</taxon>
        <taxon>Pirellulaceae</taxon>
        <taxon>Rhodopirellula</taxon>
    </lineage>
</organism>
<feature type="chain" id="PRO_5004072831" evidence="3">
    <location>
        <begin position="36"/>
        <end position="494"/>
    </location>
</feature>
<accession>M5TYE5</accession>
<evidence type="ECO:0000256" key="2">
    <source>
        <dbReference type="SAM" id="MobiDB-lite"/>
    </source>
</evidence>
<evidence type="ECO:0000256" key="1">
    <source>
        <dbReference type="SAM" id="Coils"/>
    </source>
</evidence>
<keyword evidence="1" id="KW-0175">Coiled coil</keyword>
<keyword evidence="3" id="KW-0732">Signal</keyword>
<dbReference type="PATRIC" id="fig|1263870.3.peg.4578"/>
<protein>
    <submittedName>
        <fullName evidence="4">Secreted protein</fullName>
    </submittedName>
</protein>
<keyword evidence="5" id="KW-1185">Reference proteome</keyword>
<name>M5TYE5_9BACT</name>
<sequence>MLVYQLIRRRGLQMIGRYRMGSPVILFALQVSVFAADPPPAAPKTPAVDNVDANQPVVEDPKEAGLDVDRNPMPRQGVGKEVLPEDTVELGGPTAKANENEAPDAPPKDRNLFGELVGQEPMRRGGEKATPLVKRLDGLLQRTTQVTNEYVETVERSSVLKKELSKKKLEFSQIPARYERATLTLVNAQLTLERLKGANVRSLPANDPNVIRYQSTQLEANQLAAEVKLLTQLRKSLTVEIRNIAAELQRLRRESNTFESDFLELIAGWESISSPLMWMSTDDAQQMFDECAAHLARYPDAHLVRLMLGYAQLHLNEQTAAEQNFLTALKKLGDSSSAFVDQVRLKALMGRLWVCLAKNDDVNAGKLIAAIGRIDKRHYDLALAKAVLLEQRELHAQAFEQYRRAVAIDKTHPSGYRMAADLVCRTDVRPPETALTLAKFAMKYDERGDWRNQLTMALCYHKIGQQEEYERLVKELRATAPDQAQEEVTQRLPK</sequence>
<gene>
    <name evidence="4" type="ORF">RSSM_04330</name>
</gene>
<feature type="coiled-coil region" evidence="1">
    <location>
        <begin position="234"/>
        <end position="261"/>
    </location>
</feature>
<comment type="caution">
    <text evidence="4">The sequence shown here is derived from an EMBL/GenBank/DDBJ whole genome shotgun (WGS) entry which is preliminary data.</text>
</comment>
<evidence type="ECO:0000313" key="4">
    <source>
        <dbReference type="EMBL" id="EMI54227.1"/>
    </source>
</evidence>
<dbReference type="Proteomes" id="UP000011885">
    <property type="component" value="Unassembled WGS sequence"/>
</dbReference>
<dbReference type="InterPro" id="IPR011990">
    <property type="entry name" value="TPR-like_helical_dom_sf"/>
</dbReference>
<reference evidence="4 5" key="1">
    <citation type="journal article" date="2013" name="Mar. Genomics">
        <title>Expression of sulfatases in Rhodopirellula baltica and the diversity of sulfatases in the genus Rhodopirellula.</title>
        <authorList>
            <person name="Wegner C.E."/>
            <person name="Richter-Heitmann T."/>
            <person name="Klindworth A."/>
            <person name="Klockow C."/>
            <person name="Richter M."/>
            <person name="Achstetter T."/>
            <person name="Glockner F.O."/>
            <person name="Harder J."/>
        </authorList>
    </citation>
    <scope>NUCLEOTIDE SEQUENCE [LARGE SCALE GENOMIC DNA]</scope>
    <source>
        <strain evidence="4 5">SM41</strain>
    </source>
</reference>
<dbReference type="EMBL" id="ANOH01000288">
    <property type="protein sequence ID" value="EMI54227.1"/>
    <property type="molecule type" value="Genomic_DNA"/>
</dbReference>
<dbReference type="OrthoDB" id="304072at2"/>
<dbReference type="Gene3D" id="1.25.40.10">
    <property type="entry name" value="Tetratricopeptide repeat domain"/>
    <property type="match status" value="1"/>
</dbReference>
<evidence type="ECO:0000256" key="3">
    <source>
        <dbReference type="SAM" id="SignalP"/>
    </source>
</evidence>
<feature type="region of interest" description="Disordered" evidence="2">
    <location>
        <begin position="89"/>
        <end position="110"/>
    </location>
</feature>
<feature type="signal peptide" evidence="3">
    <location>
        <begin position="1"/>
        <end position="35"/>
    </location>
</feature>
<dbReference type="AlphaFoldDB" id="M5TYE5"/>
<proteinExistence type="predicted"/>
<dbReference type="SUPFAM" id="SSF48452">
    <property type="entry name" value="TPR-like"/>
    <property type="match status" value="1"/>
</dbReference>